<keyword evidence="2" id="KW-0732">Signal</keyword>
<feature type="signal peptide" evidence="2">
    <location>
        <begin position="1"/>
        <end position="19"/>
    </location>
</feature>
<dbReference type="PROSITE" id="PS51257">
    <property type="entry name" value="PROKAR_LIPOPROTEIN"/>
    <property type="match status" value="1"/>
</dbReference>
<evidence type="ECO:0000256" key="1">
    <source>
        <dbReference type="SAM" id="MobiDB-lite"/>
    </source>
</evidence>
<dbReference type="EMBL" id="VRYY01000265">
    <property type="protein sequence ID" value="MBG3877325.1"/>
    <property type="molecule type" value="Genomic_DNA"/>
</dbReference>
<organism evidence="3 4">
    <name type="scientific">Nitratidesulfovibrio oxamicus</name>
    <dbReference type="NCBI Taxonomy" id="32016"/>
    <lineage>
        <taxon>Bacteria</taxon>
        <taxon>Pseudomonadati</taxon>
        <taxon>Thermodesulfobacteriota</taxon>
        <taxon>Desulfovibrionia</taxon>
        <taxon>Desulfovibrionales</taxon>
        <taxon>Desulfovibrionaceae</taxon>
        <taxon>Nitratidesulfovibrio</taxon>
    </lineage>
</organism>
<protein>
    <recommendedName>
        <fullName evidence="5">Lipoprotein</fullName>
    </recommendedName>
</protein>
<evidence type="ECO:0000256" key="2">
    <source>
        <dbReference type="SAM" id="SignalP"/>
    </source>
</evidence>
<sequence>MRKLVIAAALSATLLTVQGCSSTSISNPFEPAPPASVNEVYFGEFRDVPIPSDMTEQTKYTAVSQNSDGSKTGAQVFEGRIDRQSLVNAMIHNMGRQGWVLRSVFRGQRSVLLFEKGDRNAILGITDGQAYSTLEVWVTQRLADGAGVTSGAGIASEGAYPTGNFSVAPNAPVPSGGGVKEQGLSQ</sequence>
<reference evidence="3 4" key="1">
    <citation type="submission" date="2019-08" db="EMBL/GenBank/DDBJ databases">
        <authorList>
            <person name="Luo N."/>
        </authorList>
    </citation>
    <scope>NUCLEOTIDE SEQUENCE [LARGE SCALE GENOMIC DNA]</scope>
    <source>
        <strain evidence="3 4">NCIMB 9442</strain>
    </source>
</reference>
<feature type="chain" id="PRO_5047249935" description="Lipoprotein" evidence="2">
    <location>
        <begin position="20"/>
        <end position="186"/>
    </location>
</feature>
<dbReference type="RefSeq" id="WP_196609305.1">
    <property type="nucleotide sequence ID" value="NZ_VRYY01000265.1"/>
</dbReference>
<gene>
    <name evidence="3" type="ORF">FVW20_09920</name>
</gene>
<feature type="region of interest" description="Disordered" evidence="1">
    <location>
        <begin position="166"/>
        <end position="186"/>
    </location>
</feature>
<evidence type="ECO:0008006" key="5">
    <source>
        <dbReference type="Google" id="ProtNLM"/>
    </source>
</evidence>
<accession>A0ABS0J584</accession>
<name>A0ABS0J584_9BACT</name>
<dbReference type="Proteomes" id="UP001194469">
    <property type="component" value="Unassembled WGS sequence"/>
</dbReference>
<comment type="caution">
    <text evidence="3">The sequence shown here is derived from an EMBL/GenBank/DDBJ whole genome shotgun (WGS) entry which is preliminary data.</text>
</comment>
<proteinExistence type="predicted"/>
<evidence type="ECO:0000313" key="4">
    <source>
        <dbReference type="Proteomes" id="UP001194469"/>
    </source>
</evidence>
<evidence type="ECO:0000313" key="3">
    <source>
        <dbReference type="EMBL" id="MBG3877325.1"/>
    </source>
</evidence>
<keyword evidence="4" id="KW-1185">Reference proteome</keyword>